<dbReference type="InterPro" id="IPR003439">
    <property type="entry name" value="ABC_transporter-like_ATP-bd"/>
</dbReference>
<feature type="domain" description="ABC transporter" evidence="5">
    <location>
        <begin position="32"/>
        <end position="258"/>
    </location>
</feature>
<protein>
    <submittedName>
        <fullName evidence="6">ABC transporter ATP-binding protein</fullName>
    </submittedName>
</protein>
<dbReference type="InterPro" id="IPR003593">
    <property type="entry name" value="AAA+_ATPase"/>
</dbReference>
<evidence type="ECO:0000313" key="6">
    <source>
        <dbReference type="EMBL" id="GAA2209623.1"/>
    </source>
</evidence>
<sequence>MRFGRGGREVASGRGRRGVVSSGGGRGGTPALEATGLGVRYRHTWALRDCSLSVPAGRVAALVGPNGAGKTTLMHAAVGLLRPARGSVRAAGEVAFVAQDKPLYEGFTVAEMLTFGRRMNHRVDHRWGGRMNGRWDGSAAAARLARLGIPLERKVSALSGGQQAQVAVTLALAVRPDLLVLDEPLANLDPLARHDVMRSIMAEVADRELTVLLSSHVVSDLEETCDWLVVLNGGRSQVSGDIEELLDGHLVLTGPDGASAAGAQVVSASRTGRQVSMLVRGACPPDPRWQARRPGLEELVMGYLRSPEAAALPAPTGVDA</sequence>
<keyword evidence="3 6" id="KW-0067">ATP-binding</keyword>
<dbReference type="SUPFAM" id="SSF52540">
    <property type="entry name" value="P-loop containing nucleoside triphosphate hydrolases"/>
    <property type="match status" value="1"/>
</dbReference>
<dbReference type="PANTHER" id="PTHR42939:SF1">
    <property type="entry name" value="ABC TRANSPORTER ATP-BINDING PROTEIN ALBC-RELATED"/>
    <property type="match status" value="1"/>
</dbReference>
<gene>
    <name evidence="6" type="ORF">GCM10009850_050820</name>
</gene>
<reference evidence="6 7" key="1">
    <citation type="journal article" date="2019" name="Int. J. Syst. Evol. Microbiol.">
        <title>The Global Catalogue of Microorganisms (GCM) 10K type strain sequencing project: providing services to taxonomists for standard genome sequencing and annotation.</title>
        <authorList>
            <consortium name="The Broad Institute Genomics Platform"/>
            <consortium name="The Broad Institute Genome Sequencing Center for Infectious Disease"/>
            <person name="Wu L."/>
            <person name="Ma J."/>
        </authorList>
    </citation>
    <scope>NUCLEOTIDE SEQUENCE [LARGE SCALE GENOMIC DNA]</scope>
    <source>
        <strain evidence="6 7">JCM 16114</strain>
    </source>
</reference>
<proteinExistence type="predicted"/>
<feature type="region of interest" description="Disordered" evidence="4">
    <location>
        <begin position="1"/>
        <end position="27"/>
    </location>
</feature>
<evidence type="ECO:0000256" key="3">
    <source>
        <dbReference type="ARBA" id="ARBA00022840"/>
    </source>
</evidence>
<keyword evidence="1" id="KW-0813">Transport</keyword>
<evidence type="ECO:0000259" key="5">
    <source>
        <dbReference type="PROSITE" id="PS50893"/>
    </source>
</evidence>
<dbReference type="CDD" id="cd03230">
    <property type="entry name" value="ABC_DR_subfamily_A"/>
    <property type="match status" value="1"/>
</dbReference>
<dbReference type="Pfam" id="PF00005">
    <property type="entry name" value="ABC_tran"/>
    <property type="match status" value="1"/>
</dbReference>
<dbReference type="SMART" id="SM00382">
    <property type="entry name" value="AAA"/>
    <property type="match status" value="1"/>
</dbReference>
<evidence type="ECO:0000256" key="2">
    <source>
        <dbReference type="ARBA" id="ARBA00022741"/>
    </source>
</evidence>
<keyword evidence="7" id="KW-1185">Reference proteome</keyword>
<dbReference type="EMBL" id="BAAAQX010000013">
    <property type="protein sequence ID" value="GAA2209623.1"/>
    <property type="molecule type" value="Genomic_DNA"/>
</dbReference>
<keyword evidence="2" id="KW-0547">Nucleotide-binding</keyword>
<organism evidence="6 7">
    <name type="scientific">Nonomuraea monospora</name>
    <dbReference type="NCBI Taxonomy" id="568818"/>
    <lineage>
        <taxon>Bacteria</taxon>
        <taxon>Bacillati</taxon>
        <taxon>Actinomycetota</taxon>
        <taxon>Actinomycetes</taxon>
        <taxon>Streptosporangiales</taxon>
        <taxon>Streptosporangiaceae</taxon>
        <taxon>Nonomuraea</taxon>
    </lineage>
</organism>
<dbReference type="InterPro" id="IPR051782">
    <property type="entry name" value="ABC_Transporter_VariousFunc"/>
</dbReference>
<evidence type="ECO:0000256" key="4">
    <source>
        <dbReference type="SAM" id="MobiDB-lite"/>
    </source>
</evidence>
<evidence type="ECO:0000313" key="7">
    <source>
        <dbReference type="Proteomes" id="UP001499843"/>
    </source>
</evidence>
<comment type="caution">
    <text evidence="6">The sequence shown here is derived from an EMBL/GenBank/DDBJ whole genome shotgun (WGS) entry which is preliminary data.</text>
</comment>
<dbReference type="PROSITE" id="PS50893">
    <property type="entry name" value="ABC_TRANSPORTER_2"/>
    <property type="match status" value="1"/>
</dbReference>
<evidence type="ECO:0000256" key="1">
    <source>
        <dbReference type="ARBA" id="ARBA00022448"/>
    </source>
</evidence>
<dbReference type="Proteomes" id="UP001499843">
    <property type="component" value="Unassembled WGS sequence"/>
</dbReference>
<dbReference type="RefSeq" id="WP_344479220.1">
    <property type="nucleotide sequence ID" value="NZ_BAAAQX010000013.1"/>
</dbReference>
<dbReference type="InterPro" id="IPR027417">
    <property type="entry name" value="P-loop_NTPase"/>
</dbReference>
<dbReference type="PANTHER" id="PTHR42939">
    <property type="entry name" value="ABC TRANSPORTER ATP-BINDING PROTEIN ALBC-RELATED"/>
    <property type="match status" value="1"/>
</dbReference>
<name>A0ABN3CJJ2_9ACTN</name>
<accession>A0ABN3CJJ2</accession>
<dbReference type="Gene3D" id="3.40.50.300">
    <property type="entry name" value="P-loop containing nucleotide triphosphate hydrolases"/>
    <property type="match status" value="1"/>
</dbReference>
<dbReference type="GO" id="GO:0005524">
    <property type="term" value="F:ATP binding"/>
    <property type="evidence" value="ECO:0007669"/>
    <property type="project" value="UniProtKB-KW"/>
</dbReference>